<gene>
    <name evidence="1" type="ORF">ACFSC0_00405</name>
</gene>
<dbReference type="EMBL" id="JBHUEY010000001">
    <property type="protein sequence ID" value="MFD1781840.1"/>
    <property type="molecule type" value="Genomic_DNA"/>
</dbReference>
<sequence length="314" mass="32242">MHFEDRTLVRMADPASREALFSPVVAERLLSAAFGPNPLLTQPFSASVTHVALGVSAGAGPSLRGHWRFPDGRPGGDAEAVVLGLAAASGVLPAIVDGLVAATMSPVTGRIAEVSGRTAELPRLEALDAGATAAERADPARLESRRRLQLAKAVAGAGLDDADARLVADQWLSAAGAGSVAELLEAAAGPAGVERLSLKYEFTEPQAPAQQAARFVAGVVISDLAGPEPSLLEILRISRDLQRAIMATGRSTGPLGGLQPLRPAPVIWFVPAQSFEDADWPGPAGGSNAQRASARQARAAAWLADQGVALAGVE</sequence>
<reference evidence="2" key="1">
    <citation type="journal article" date="2019" name="Int. J. Syst. Evol. Microbiol.">
        <title>The Global Catalogue of Microorganisms (GCM) 10K type strain sequencing project: providing services to taxonomists for standard genome sequencing and annotation.</title>
        <authorList>
            <consortium name="The Broad Institute Genomics Platform"/>
            <consortium name="The Broad Institute Genome Sequencing Center for Infectious Disease"/>
            <person name="Wu L."/>
            <person name="Ma J."/>
        </authorList>
    </citation>
    <scope>NUCLEOTIDE SEQUENCE [LARGE SCALE GENOMIC DNA]</scope>
    <source>
        <strain evidence="2">DFY28</strain>
    </source>
</reference>
<protein>
    <submittedName>
        <fullName evidence="1">Uncharacterized protein</fullName>
    </submittedName>
</protein>
<dbReference type="Proteomes" id="UP001597237">
    <property type="component" value="Unassembled WGS sequence"/>
</dbReference>
<organism evidence="1 2">
    <name type="scientific">Phenylobacterium terrae</name>
    <dbReference type="NCBI Taxonomy" id="2665495"/>
    <lineage>
        <taxon>Bacteria</taxon>
        <taxon>Pseudomonadati</taxon>
        <taxon>Pseudomonadota</taxon>
        <taxon>Alphaproteobacteria</taxon>
        <taxon>Caulobacterales</taxon>
        <taxon>Caulobacteraceae</taxon>
        <taxon>Phenylobacterium</taxon>
    </lineage>
</organism>
<accession>A0ABW4MY48</accession>
<comment type="caution">
    <text evidence="1">The sequence shown here is derived from an EMBL/GenBank/DDBJ whole genome shotgun (WGS) entry which is preliminary data.</text>
</comment>
<name>A0ABW4MY48_9CAUL</name>
<keyword evidence="2" id="KW-1185">Reference proteome</keyword>
<dbReference type="RefSeq" id="WP_377281327.1">
    <property type="nucleotide sequence ID" value="NZ_JBHRSI010000003.1"/>
</dbReference>
<evidence type="ECO:0000313" key="2">
    <source>
        <dbReference type="Proteomes" id="UP001597237"/>
    </source>
</evidence>
<proteinExistence type="predicted"/>
<evidence type="ECO:0000313" key="1">
    <source>
        <dbReference type="EMBL" id="MFD1781840.1"/>
    </source>
</evidence>